<sequence>MGEQQLDCALDLMRRLPPQHCDKNLTDLIDLCPHLVDDLLGTIDQPLKIAADRETGKQYLLCDYNRDGDSYRSPWSNTYDPPLEDGQLPSEKRRQMEIDANAAFECYRDLYFEGGVSSVYFWDLDGGFAGVVLIKKEGDGQKNIDGCWDSIHVVEITERARQAHYKLTSTIMLWLQTTKSASGMMNLGGSLTRQFECDAPVNDQNSHVANMGKMIEDQESKMRHTMNEVYFGKTKQVISELRTQETAAEIEAKEDITREICAAVASRGELKA</sequence>
<keyword evidence="5 7" id="KW-0009">Actin-binding</keyword>
<comment type="subunit">
    <text evidence="7">Heterodimer of an alpha and a beta subunit.</text>
</comment>
<dbReference type="EMBL" id="CANHGI010000002">
    <property type="protein sequence ID" value="CAI5443541.1"/>
    <property type="molecule type" value="Genomic_DNA"/>
</dbReference>
<comment type="caution">
    <text evidence="8">The sequence shown here is derived from an EMBL/GenBank/DDBJ whole genome shotgun (WGS) entry which is preliminary data.</text>
</comment>
<dbReference type="InterPro" id="IPR043175">
    <property type="entry name" value="CAPZB_N"/>
</dbReference>
<organism evidence="8 9">
    <name type="scientific">Caenorhabditis angaria</name>
    <dbReference type="NCBI Taxonomy" id="860376"/>
    <lineage>
        <taxon>Eukaryota</taxon>
        <taxon>Metazoa</taxon>
        <taxon>Ecdysozoa</taxon>
        <taxon>Nematoda</taxon>
        <taxon>Chromadorea</taxon>
        <taxon>Rhabditida</taxon>
        <taxon>Rhabditina</taxon>
        <taxon>Rhabditomorpha</taxon>
        <taxon>Rhabditoidea</taxon>
        <taxon>Rhabditidae</taxon>
        <taxon>Peloderinae</taxon>
        <taxon>Caenorhabditis</taxon>
    </lineage>
</organism>
<dbReference type="Pfam" id="PF01115">
    <property type="entry name" value="F_actin_cap_B"/>
    <property type="match status" value="1"/>
</dbReference>
<dbReference type="GO" id="GO:0010591">
    <property type="term" value="P:regulation of lamellipodium assembly"/>
    <property type="evidence" value="ECO:0007669"/>
    <property type="project" value="TreeGrafter"/>
</dbReference>
<dbReference type="GO" id="GO:0051015">
    <property type="term" value="F:actin filament binding"/>
    <property type="evidence" value="ECO:0007669"/>
    <property type="project" value="TreeGrafter"/>
</dbReference>
<dbReference type="OrthoDB" id="9979678at2759"/>
<reference evidence="8" key="1">
    <citation type="submission" date="2022-11" db="EMBL/GenBank/DDBJ databases">
        <authorList>
            <person name="Kikuchi T."/>
        </authorList>
    </citation>
    <scope>NUCLEOTIDE SEQUENCE</scope>
    <source>
        <strain evidence="8">PS1010</strain>
    </source>
</reference>
<protein>
    <recommendedName>
        <fullName evidence="7">F-actin-capping protein subunit beta</fullName>
    </recommendedName>
</protein>
<dbReference type="InterPro" id="IPR001698">
    <property type="entry name" value="CAPZB"/>
</dbReference>
<dbReference type="FunFam" id="1.20.58.570:FF:000001">
    <property type="entry name" value="F-actin-capping protein subunit beta"/>
    <property type="match status" value="1"/>
</dbReference>
<dbReference type="InterPro" id="IPR037282">
    <property type="entry name" value="CapZ_alpha/beta"/>
</dbReference>
<evidence type="ECO:0000313" key="9">
    <source>
        <dbReference type="Proteomes" id="UP001152747"/>
    </source>
</evidence>
<evidence type="ECO:0000256" key="5">
    <source>
        <dbReference type="ARBA" id="ARBA00023203"/>
    </source>
</evidence>
<dbReference type="GO" id="GO:0005737">
    <property type="term" value="C:cytoplasm"/>
    <property type="evidence" value="ECO:0007669"/>
    <property type="project" value="InterPro"/>
</dbReference>
<dbReference type="PROSITE" id="PS00231">
    <property type="entry name" value="F_ACTIN_CAPPING_BETA"/>
    <property type="match status" value="1"/>
</dbReference>
<dbReference type="SUPFAM" id="SSF90096">
    <property type="entry name" value="Subunits of heterodimeric actin filament capping protein Capz"/>
    <property type="match status" value="1"/>
</dbReference>
<dbReference type="GO" id="GO:0051490">
    <property type="term" value="P:negative regulation of filopodium assembly"/>
    <property type="evidence" value="ECO:0007669"/>
    <property type="project" value="TreeGrafter"/>
</dbReference>
<dbReference type="InterPro" id="IPR019771">
    <property type="entry name" value="F-actin_capping_bsu_CS"/>
</dbReference>
<comment type="similarity">
    <text evidence="2 7">Belongs to the F-actin-capping protein beta subunit family.</text>
</comment>
<evidence type="ECO:0000256" key="6">
    <source>
        <dbReference type="ARBA" id="ARBA00023212"/>
    </source>
</evidence>
<dbReference type="GO" id="GO:0000902">
    <property type="term" value="P:cell morphogenesis"/>
    <property type="evidence" value="ECO:0007669"/>
    <property type="project" value="TreeGrafter"/>
</dbReference>
<proteinExistence type="inferred from homology"/>
<keyword evidence="3 7" id="KW-0117">Actin capping</keyword>
<dbReference type="FunFam" id="3.90.1150.210:FF:000001">
    <property type="entry name" value="F-actin-capping protein subunit beta"/>
    <property type="match status" value="1"/>
</dbReference>
<evidence type="ECO:0000256" key="7">
    <source>
        <dbReference type="RuleBase" id="RU365078"/>
    </source>
</evidence>
<comment type="subcellular location">
    <subcellularLocation>
        <location evidence="1 7">Cytoplasm</location>
        <location evidence="1 7">Cytoskeleton</location>
    </subcellularLocation>
</comment>
<keyword evidence="6 7" id="KW-0206">Cytoskeleton</keyword>
<dbReference type="Gene3D" id="3.90.1150.210">
    <property type="entry name" value="F-actin capping protein, beta subunit"/>
    <property type="match status" value="1"/>
</dbReference>
<dbReference type="GO" id="GO:0051016">
    <property type="term" value="P:barbed-end actin filament capping"/>
    <property type="evidence" value="ECO:0007669"/>
    <property type="project" value="UniProtKB-UniRule"/>
</dbReference>
<dbReference type="GO" id="GO:0030036">
    <property type="term" value="P:actin cytoskeleton organization"/>
    <property type="evidence" value="ECO:0007669"/>
    <property type="project" value="InterPro"/>
</dbReference>
<dbReference type="PRINTS" id="PR00192">
    <property type="entry name" value="FACTINCAPB"/>
</dbReference>
<evidence type="ECO:0000256" key="2">
    <source>
        <dbReference type="ARBA" id="ARBA00006039"/>
    </source>
</evidence>
<dbReference type="GO" id="GO:0008290">
    <property type="term" value="C:F-actin capping protein complex"/>
    <property type="evidence" value="ECO:0007669"/>
    <property type="project" value="UniProtKB-UniRule"/>
</dbReference>
<evidence type="ECO:0000256" key="4">
    <source>
        <dbReference type="ARBA" id="ARBA00022490"/>
    </source>
</evidence>
<dbReference type="PANTHER" id="PTHR10619">
    <property type="entry name" value="F-ACTIN-CAPPING PROTEIN SUBUNIT BETA"/>
    <property type="match status" value="1"/>
</dbReference>
<comment type="function">
    <text evidence="7">F-actin-capping proteins bind in a Ca(2+)-independent manner to the fast growing ends of actin filaments (barbed end) thereby blocking the exchange of subunits at these ends. Unlike other capping proteins (such as gelsolin and severin), these proteins do not sever actin filaments.</text>
</comment>
<keyword evidence="4 7" id="KW-0963">Cytoplasm</keyword>
<dbReference type="PANTHER" id="PTHR10619:SF0">
    <property type="entry name" value="F-ACTIN-CAPPING PROTEIN SUBUNIT BETA ISOFORMS 1 AND 2"/>
    <property type="match status" value="1"/>
</dbReference>
<dbReference type="Gene3D" id="1.20.58.570">
    <property type="match status" value="1"/>
</dbReference>
<evidence type="ECO:0000256" key="3">
    <source>
        <dbReference type="ARBA" id="ARBA00022467"/>
    </source>
</evidence>
<dbReference type="Proteomes" id="UP001152747">
    <property type="component" value="Unassembled WGS sequence"/>
</dbReference>
<evidence type="ECO:0000256" key="1">
    <source>
        <dbReference type="ARBA" id="ARBA00004245"/>
    </source>
</evidence>
<name>A0A9P1IG86_9PELO</name>
<evidence type="ECO:0000313" key="8">
    <source>
        <dbReference type="EMBL" id="CAI5443541.1"/>
    </source>
</evidence>
<keyword evidence="9" id="KW-1185">Reference proteome</keyword>
<accession>A0A9P1IG86</accession>
<dbReference type="AlphaFoldDB" id="A0A9P1IG86"/>
<dbReference type="InterPro" id="IPR042276">
    <property type="entry name" value="CapZ_alpha/beta_2"/>
</dbReference>
<gene>
    <name evidence="8" type="ORF">CAMP_LOCUS6178</name>
</gene>